<dbReference type="PROSITE" id="PS50937">
    <property type="entry name" value="HTH_MERR_2"/>
    <property type="match status" value="1"/>
</dbReference>
<dbReference type="Pfam" id="PF13411">
    <property type="entry name" value="MerR_1"/>
    <property type="match status" value="1"/>
</dbReference>
<name>A0A8J7EXC1_9CYAN</name>
<dbReference type="InterPro" id="IPR047057">
    <property type="entry name" value="MerR_fam"/>
</dbReference>
<proteinExistence type="predicted"/>
<dbReference type="GO" id="GO:0003700">
    <property type="term" value="F:DNA-binding transcription factor activity"/>
    <property type="evidence" value="ECO:0007669"/>
    <property type="project" value="InterPro"/>
</dbReference>
<evidence type="ECO:0000256" key="2">
    <source>
        <dbReference type="SAM" id="Coils"/>
    </source>
</evidence>
<dbReference type="Gene3D" id="1.10.1660.10">
    <property type="match status" value="1"/>
</dbReference>
<protein>
    <submittedName>
        <fullName evidence="4">MerR family transcriptional regulator</fullName>
    </submittedName>
</protein>
<dbReference type="SMART" id="SM00422">
    <property type="entry name" value="HTH_MERR"/>
    <property type="match status" value="1"/>
</dbReference>
<dbReference type="GO" id="GO:0003677">
    <property type="term" value="F:DNA binding"/>
    <property type="evidence" value="ECO:0007669"/>
    <property type="project" value="UniProtKB-KW"/>
</dbReference>
<reference evidence="4" key="1">
    <citation type="submission" date="2020-10" db="EMBL/GenBank/DDBJ databases">
        <authorList>
            <person name="Castelo-Branco R."/>
            <person name="Eusebio N."/>
            <person name="Adriana R."/>
            <person name="Vieira A."/>
            <person name="Brugerolle De Fraissinette N."/>
            <person name="Rezende De Castro R."/>
            <person name="Schneider M.P."/>
            <person name="Vasconcelos V."/>
            <person name="Leao P.N."/>
        </authorList>
    </citation>
    <scope>NUCLEOTIDE SEQUENCE</scope>
    <source>
        <strain evidence="4">LEGE 06105</strain>
    </source>
</reference>
<dbReference type="RefSeq" id="WP_193916543.1">
    <property type="nucleotide sequence ID" value="NZ_JADEWL010000004.1"/>
</dbReference>
<dbReference type="PRINTS" id="PR00040">
    <property type="entry name" value="HTHMERR"/>
</dbReference>
<dbReference type="Proteomes" id="UP000620559">
    <property type="component" value="Unassembled WGS sequence"/>
</dbReference>
<dbReference type="AlphaFoldDB" id="A0A8J7EXC1"/>
<dbReference type="PANTHER" id="PTHR30204:SF98">
    <property type="entry name" value="HTH-TYPE TRANSCRIPTIONAL REGULATOR ADHR"/>
    <property type="match status" value="1"/>
</dbReference>
<evidence type="ECO:0000259" key="3">
    <source>
        <dbReference type="PROSITE" id="PS50937"/>
    </source>
</evidence>
<organism evidence="4 5">
    <name type="scientific">Plectonema cf. radiosum LEGE 06105</name>
    <dbReference type="NCBI Taxonomy" id="945769"/>
    <lineage>
        <taxon>Bacteria</taxon>
        <taxon>Bacillati</taxon>
        <taxon>Cyanobacteriota</taxon>
        <taxon>Cyanophyceae</taxon>
        <taxon>Oscillatoriophycideae</taxon>
        <taxon>Oscillatoriales</taxon>
        <taxon>Microcoleaceae</taxon>
        <taxon>Plectonema</taxon>
    </lineage>
</organism>
<dbReference type="PANTHER" id="PTHR30204">
    <property type="entry name" value="REDOX-CYCLING DRUG-SENSING TRANSCRIPTIONAL ACTIVATOR SOXR"/>
    <property type="match status" value="1"/>
</dbReference>
<dbReference type="EMBL" id="JADEWL010000004">
    <property type="protein sequence ID" value="MBE9211513.1"/>
    <property type="molecule type" value="Genomic_DNA"/>
</dbReference>
<comment type="caution">
    <text evidence="4">The sequence shown here is derived from an EMBL/GenBank/DDBJ whole genome shotgun (WGS) entry which is preliminary data.</text>
</comment>
<dbReference type="InterPro" id="IPR009061">
    <property type="entry name" value="DNA-bd_dom_put_sf"/>
</dbReference>
<keyword evidence="1" id="KW-0238">DNA-binding</keyword>
<dbReference type="SUPFAM" id="SSF46955">
    <property type="entry name" value="Putative DNA-binding domain"/>
    <property type="match status" value="1"/>
</dbReference>
<accession>A0A8J7EXC1</accession>
<keyword evidence="5" id="KW-1185">Reference proteome</keyword>
<gene>
    <name evidence="4" type="ORF">IQ247_02065</name>
</gene>
<sequence>MATELTIQQVAKATGLSVHAVRYYEKVGLLAPIQRASNGHRRYSSEDVVWLEFLTRLRSTGMSIQQIHLFAELVRQQPTNVQERRLLLEAHRNRVQKNIQDLTENLQLIKLKIEHYKHLERTGESDKNCIFWKAYLEQNNKEH</sequence>
<dbReference type="CDD" id="cd01109">
    <property type="entry name" value="HTH_YyaN"/>
    <property type="match status" value="1"/>
</dbReference>
<feature type="coiled-coil region" evidence="2">
    <location>
        <begin position="85"/>
        <end position="119"/>
    </location>
</feature>
<evidence type="ECO:0000256" key="1">
    <source>
        <dbReference type="ARBA" id="ARBA00023125"/>
    </source>
</evidence>
<dbReference type="InterPro" id="IPR000551">
    <property type="entry name" value="MerR-type_HTH_dom"/>
</dbReference>
<feature type="domain" description="HTH merR-type" evidence="3">
    <location>
        <begin position="4"/>
        <end position="73"/>
    </location>
</feature>
<keyword evidence="2" id="KW-0175">Coiled coil</keyword>
<evidence type="ECO:0000313" key="5">
    <source>
        <dbReference type="Proteomes" id="UP000620559"/>
    </source>
</evidence>
<evidence type="ECO:0000313" key="4">
    <source>
        <dbReference type="EMBL" id="MBE9211513.1"/>
    </source>
</evidence>